<dbReference type="Proteomes" id="UP000000437">
    <property type="component" value="Chromosome 15"/>
</dbReference>
<organism evidence="1 2">
    <name type="scientific">Danio rerio</name>
    <name type="common">Zebrafish</name>
    <name type="synonym">Brachydanio rerio</name>
    <dbReference type="NCBI Taxonomy" id="7955"/>
    <lineage>
        <taxon>Eukaryota</taxon>
        <taxon>Metazoa</taxon>
        <taxon>Chordata</taxon>
        <taxon>Craniata</taxon>
        <taxon>Vertebrata</taxon>
        <taxon>Euteleostomi</taxon>
        <taxon>Actinopterygii</taxon>
        <taxon>Neopterygii</taxon>
        <taxon>Teleostei</taxon>
        <taxon>Ostariophysi</taxon>
        <taxon>Cypriniformes</taxon>
        <taxon>Danionidae</taxon>
        <taxon>Danioninae</taxon>
        <taxon>Danio</taxon>
    </lineage>
</organism>
<evidence type="ECO:0000313" key="2">
    <source>
        <dbReference type="RefSeq" id="XP_073780346.1"/>
    </source>
</evidence>
<proteinExistence type="predicted"/>
<keyword evidence="1" id="KW-1185">Reference proteome</keyword>
<reference evidence="2" key="1">
    <citation type="submission" date="2025-08" db="UniProtKB">
        <authorList>
            <consortium name="RefSeq"/>
        </authorList>
    </citation>
    <scope>IDENTIFICATION</scope>
    <source>
        <strain evidence="2">Tuebingen</strain>
        <tissue evidence="2">Fibroblasts and whole tissue</tissue>
    </source>
</reference>
<accession>A0AC58HEE9</accession>
<gene>
    <name evidence="2" type="primary">amotl1</name>
</gene>
<dbReference type="RefSeq" id="XP_073780346.1">
    <property type="nucleotide sequence ID" value="XM_073924245.1"/>
</dbReference>
<protein>
    <submittedName>
        <fullName evidence="2">Angiomotin-like protein 1 isoform X2</fullName>
    </submittedName>
</protein>
<sequence>MHGSEESVPGTVLQRLMQEHLRYTTSGNGGGVENISQVPSSPTSTENPFLQKEGQVAYSYQLLPLHFQSRQEPQGQEHQVDSSTMEKTVGVGACRADQALPEIDLLEPPSYVEAKIQSQQIKGQQSLMDPLCQTHNYQSLQDRENLSNNPQQTPNLVFYKETPKNLVHQSQQQHNQPSAMSESPTGSHSHLPSLSNPCSISSPAPLSSSSTSLSTVPTKNLVEGQTWVQQGFNDDASLWEEGVLDLNQGHVHSPSERIMQLRLEYSGAKQSIGPFSSPCTGDTVHFGADNTADSLSSASKTSNSNQQLPPPPSSLWTLDQRGPPPEYPFKFKLQTALSPMLHSNSSSPEQAQIFSDTLTAAVMETAPQRGIERHNPSTSHLQTQTGPVTSQASQQNYQAVSLSQSLAFPPPQTGFVTQGLSTCVAPFRQPFQGETFAIVSHAKPILESLKEENQNLKLELHKQNEKASKLQQVLACLLVSLSLYFNYRIVTAYSKQFIKITYYAPFHKM</sequence>
<evidence type="ECO:0000313" key="1">
    <source>
        <dbReference type="Proteomes" id="UP000000437"/>
    </source>
</evidence>
<name>A0AC58HEE9_DANRE</name>